<accession>A0A1I4WZ62</accession>
<evidence type="ECO:0000313" key="1">
    <source>
        <dbReference type="EMBL" id="RKT84223.1"/>
    </source>
</evidence>
<dbReference type="EMBL" id="FOUP01000003">
    <property type="protein sequence ID" value="SFN18857.1"/>
    <property type="molecule type" value="Genomic_DNA"/>
</dbReference>
<name>A0A1I4WZ62_9PSEU</name>
<evidence type="ECO:0000313" key="3">
    <source>
        <dbReference type="Proteomes" id="UP000199398"/>
    </source>
</evidence>
<dbReference type="STRING" id="455193.SAMN05421805_103149"/>
<evidence type="ECO:0000313" key="2">
    <source>
        <dbReference type="EMBL" id="SFN18857.1"/>
    </source>
</evidence>
<reference evidence="1 4" key="2">
    <citation type="submission" date="2018-10" db="EMBL/GenBank/DDBJ databases">
        <title>Sequencing the genomes of 1000 actinobacteria strains.</title>
        <authorList>
            <person name="Klenk H.-P."/>
        </authorList>
    </citation>
    <scope>NUCLEOTIDE SEQUENCE [LARGE SCALE GENOMIC DNA]</scope>
    <source>
        <strain evidence="1 4">DSM 45119</strain>
    </source>
</reference>
<sequence>MAATIGETWRVVTDPDALMEASVQAGRILRYLEAADHVCSRTWNVFEEALPPAVEESYRAARNALWGVKGDVSVVRERLRRLSAAGGSRG</sequence>
<dbReference type="Proteomes" id="UP000270697">
    <property type="component" value="Unassembled WGS sequence"/>
</dbReference>
<proteinExistence type="predicted"/>
<dbReference type="RefSeq" id="WP_093150288.1">
    <property type="nucleotide sequence ID" value="NZ_FOUP01000003.1"/>
</dbReference>
<organism evidence="2 3">
    <name type="scientific">Saccharopolyspora antimicrobica</name>
    <dbReference type="NCBI Taxonomy" id="455193"/>
    <lineage>
        <taxon>Bacteria</taxon>
        <taxon>Bacillati</taxon>
        <taxon>Actinomycetota</taxon>
        <taxon>Actinomycetes</taxon>
        <taxon>Pseudonocardiales</taxon>
        <taxon>Pseudonocardiaceae</taxon>
        <taxon>Saccharopolyspora</taxon>
    </lineage>
</organism>
<dbReference type="AlphaFoldDB" id="A0A1I4WZ62"/>
<evidence type="ECO:0000313" key="4">
    <source>
        <dbReference type="Proteomes" id="UP000270697"/>
    </source>
</evidence>
<dbReference type="EMBL" id="RBXX01000002">
    <property type="protein sequence ID" value="RKT84223.1"/>
    <property type="molecule type" value="Genomic_DNA"/>
</dbReference>
<dbReference type="Proteomes" id="UP000199398">
    <property type="component" value="Unassembled WGS sequence"/>
</dbReference>
<gene>
    <name evidence="1" type="ORF">ATL45_2533</name>
    <name evidence="2" type="ORF">SAMN05421805_103149</name>
</gene>
<reference evidence="2 3" key="1">
    <citation type="submission" date="2016-10" db="EMBL/GenBank/DDBJ databases">
        <authorList>
            <person name="de Groot N.N."/>
        </authorList>
    </citation>
    <scope>NUCLEOTIDE SEQUENCE [LARGE SCALE GENOMIC DNA]</scope>
    <source>
        <strain evidence="2 3">CPCC 201259</strain>
    </source>
</reference>
<keyword evidence="4" id="KW-1185">Reference proteome</keyword>
<protein>
    <submittedName>
        <fullName evidence="2">Uncharacterized protein</fullName>
    </submittedName>
</protein>